<evidence type="ECO:0000256" key="1">
    <source>
        <dbReference type="SAM" id="Phobius"/>
    </source>
</evidence>
<dbReference type="EMBL" id="KZ825993">
    <property type="protein sequence ID" value="PYH90199.1"/>
    <property type="molecule type" value="Genomic_DNA"/>
</dbReference>
<keyword evidence="1" id="KW-0812">Transmembrane</keyword>
<protein>
    <submittedName>
        <fullName evidence="2">Uncharacterized protein</fullName>
    </submittedName>
</protein>
<name>A0A319CZN5_9EURO</name>
<proteinExistence type="predicted"/>
<evidence type="ECO:0000313" key="3">
    <source>
        <dbReference type="Proteomes" id="UP000247810"/>
    </source>
</evidence>
<organism evidence="2 3">
    <name type="scientific">Aspergillus ellipticus CBS 707.79</name>
    <dbReference type="NCBI Taxonomy" id="1448320"/>
    <lineage>
        <taxon>Eukaryota</taxon>
        <taxon>Fungi</taxon>
        <taxon>Dikarya</taxon>
        <taxon>Ascomycota</taxon>
        <taxon>Pezizomycotina</taxon>
        <taxon>Eurotiomycetes</taxon>
        <taxon>Eurotiomycetidae</taxon>
        <taxon>Eurotiales</taxon>
        <taxon>Aspergillaceae</taxon>
        <taxon>Aspergillus</taxon>
        <taxon>Aspergillus subgen. Circumdati</taxon>
    </lineage>
</organism>
<sequence>MIDNACFAPHLEPLPHCAEPLVLVLHRILRVPRPFKEIWLRVTLVGFFWLLFLVFPRPVSWLPLTVWRSMLGSKLQPGPVCCYPARVGHVGDSTM</sequence>
<gene>
    <name evidence="2" type="ORF">BO71DRAFT_82844</name>
</gene>
<keyword evidence="1" id="KW-1133">Transmembrane helix</keyword>
<dbReference type="Proteomes" id="UP000247810">
    <property type="component" value="Unassembled WGS sequence"/>
</dbReference>
<evidence type="ECO:0000313" key="2">
    <source>
        <dbReference type="EMBL" id="PYH90199.1"/>
    </source>
</evidence>
<reference evidence="2 3" key="1">
    <citation type="submission" date="2018-02" db="EMBL/GenBank/DDBJ databases">
        <title>The genomes of Aspergillus section Nigri reveals drivers in fungal speciation.</title>
        <authorList>
            <consortium name="DOE Joint Genome Institute"/>
            <person name="Vesth T.C."/>
            <person name="Nybo J."/>
            <person name="Theobald S."/>
            <person name="Brandl J."/>
            <person name="Frisvad J.C."/>
            <person name="Nielsen K.F."/>
            <person name="Lyhne E.K."/>
            <person name="Kogle M.E."/>
            <person name="Kuo A."/>
            <person name="Riley R."/>
            <person name="Clum A."/>
            <person name="Nolan M."/>
            <person name="Lipzen A."/>
            <person name="Salamov A."/>
            <person name="Henrissat B."/>
            <person name="Wiebenga A."/>
            <person name="De vries R.P."/>
            <person name="Grigoriev I.V."/>
            <person name="Mortensen U.H."/>
            <person name="Andersen M.R."/>
            <person name="Baker S.E."/>
        </authorList>
    </citation>
    <scope>NUCLEOTIDE SEQUENCE [LARGE SCALE GENOMIC DNA]</scope>
    <source>
        <strain evidence="2 3">CBS 707.79</strain>
    </source>
</reference>
<keyword evidence="3" id="KW-1185">Reference proteome</keyword>
<feature type="transmembrane region" description="Helical" evidence="1">
    <location>
        <begin position="38"/>
        <end position="55"/>
    </location>
</feature>
<dbReference type="VEuPathDB" id="FungiDB:BO71DRAFT_82844"/>
<accession>A0A319CZN5</accession>
<keyword evidence="1" id="KW-0472">Membrane</keyword>
<dbReference type="AlphaFoldDB" id="A0A319CZN5"/>